<protein>
    <submittedName>
        <fullName evidence="1">Uncharacterized protein</fullName>
    </submittedName>
</protein>
<comment type="caution">
    <text evidence="1">The sequence shown here is derived from an EMBL/GenBank/DDBJ whole genome shotgun (WGS) entry which is preliminary data.</text>
</comment>
<gene>
    <name evidence="1" type="ORF">BST37_21710</name>
</gene>
<organism evidence="1 2">
    <name type="scientific">Mycobacterium noviomagense</name>
    <dbReference type="NCBI Taxonomy" id="459858"/>
    <lineage>
        <taxon>Bacteria</taxon>
        <taxon>Bacillati</taxon>
        <taxon>Actinomycetota</taxon>
        <taxon>Actinomycetes</taxon>
        <taxon>Mycobacteriales</taxon>
        <taxon>Mycobacteriaceae</taxon>
        <taxon>Mycobacterium</taxon>
    </lineage>
</organism>
<reference evidence="1 2" key="1">
    <citation type="submission" date="2017-02" db="EMBL/GenBank/DDBJ databases">
        <title>The new phylogeny of genus Mycobacterium.</title>
        <authorList>
            <person name="Tortoli E."/>
            <person name="Trovato A."/>
            <person name="Cirillo D.M."/>
        </authorList>
    </citation>
    <scope>NUCLEOTIDE SEQUENCE [LARGE SCALE GENOMIC DNA]</scope>
    <source>
        <strain evidence="1 2">DSM 45145</strain>
    </source>
</reference>
<name>A0ABX3SZM4_9MYCO</name>
<proteinExistence type="predicted"/>
<sequence length="105" mass="11828">MVFSLLELLTRIVRRYALLLGQRTCASFEQVVRKMVVSRFDVRTVICTDAHGCQCSVVGPLRADEQQIPFALWKITHAHIRSIDADTVFSVCRAESISGWLTSAM</sequence>
<accession>A0ABX3SZM4</accession>
<keyword evidence="2" id="KW-1185">Reference proteome</keyword>
<dbReference type="EMBL" id="MVIC01000073">
    <property type="protein sequence ID" value="ORB10943.1"/>
    <property type="molecule type" value="Genomic_DNA"/>
</dbReference>
<evidence type="ECO:0000313" key="1">
    <source>
        <dbReference type="EMBL" id="ORB10943.1"/>
    </source>
</evidence>
<evidence type="ECO:0000313" key="2">
    <source>
        <dbReference type="Proteomes" id="UP000192374"/>
    </source>
</evidence>
<dbReference type="Proteomes" id="UP000192374">
    <property type="component" value="Unassembled WGS sequence"/>
</dbReference>